<keyword evidence="1" id="KW-0812">Transmembrane</keyword>
<organism evidence="2 3">
    <name type="scientific">Haemaphysalis longicornis</name>
    <name type="common">Bush tick</name>
    <dbReference type="NCBI Taxonomy" id="44386"/>
    <lineage>
        <taxon>Eukaryota</taxon>
        <taxon>Metazoa</taxon>
        <taxon>Ecdysozoa</taxon>
        <taxon>Arthropoda</taxon>
        <taxon>Chelicerata</taxon>
        <taxon>Arachnida</taxon>
        <taxon>Acari</taxon>
        <taxon>Parasitiformes</taxon>
        <taxon>Ixodida</taxon>
        <taxon>Ixodoidea</taxon>
        <taxon>Ixodidae</taxon>
        <taxon>Haemaphysalinae</taxon>
        <taxon>Haemaphysalis</taxon>
    </lineage>
</organism>
<sequence>MVKSRQANTMTSGSGYTIDMRKLPGASFRASHVLSIVRKYANNAQLLSDGQETATVALHTAVPKGFKDMFRELERNRAYIGIRDIRLHVSTLKDIYLRLTLARVSLSKSPHETRAKPEDIETLIRSKGEGPSRWAQISVLSTERCIFLRRHWVPTIIGWLVPLLILVVSFEWMGVGGYSRKPLPAAVFPVPVSLKQLYPQAKTFLDDDPAATEGIGSYYQKLVSSAITQQ</sequence>
<evidence type="ECO:0000256" key="1">
    <source>
        <dbReference type="SAM" id="Phobius"/>
    </source>
</evidence>
<keyword evidence="1" id="KW-1133">Transmembrane helix</keyword>
<reference evidence="2 3" key="1">
    <citation type="journal article" date="2020" name="Cell">
        <title>Large-Scale Comparative Analyses of Tick Genomes Elucidate Their Genetic Diversity and Vector Capacities.</title>
        <authorList>
            <consortium name="Tick Genome and Microbiome Consortium (TIGMIC)"/>
            <person name="Jia N."/>
            <person name="Wang J."/>
            <person name="Shi W."/>
            <person name="Du L."/>
            <person name="Sun Y."/>
            <person name="Zhan W."/>
            <person name="Jiang J.F."/>
            <person name="Wang Q."/>
            <person name="Zhang B."/>
            <person name="Ji P."/>
            <person name="Bell-Sakyi L."/>
            <person name="Cui X.M."/>
            <person name="Yuan T.T."/>
            <person name="Jiang B.G."/>
            <person name="Yang W.F."/>
            <person name="Lam T.T."/>
            <person name="Chang Q.C."/>
            <person name="Ding S.J."/>
            <person name="Wang X.J."/>
            <person name="Zhu J.G."/>
            <person name="Ruan X.D."/>
            <person name="Zhao L."/>
            <person name="Wei J.T."/>
            <person name="Ye R.Z."/>
            <person name="Que T.C."/>
            <person name="Du C.H."/>
            <person name="Zhou Y.H."/>
            <person name="Cheng J.X."/>
            <person name="Dai P.F."/>
            <person name="Guo W.B."/>
            <person name="Han X.H."/>
            <person name="Huang E.J."/>
            <person name="Li L.F."/>
            <person name="Wei W."/>
            <person name="Gao Y.C."/>
            <person name="Liu J.Z."/>
            <person name="Shao H.Z."/>
            <person name="Wang X."/>
            <person name="Wang C.C."/>
            <person name="Yang T.C."/>
            <person name="Huo Q.B."/>
            <person name="Li W."/>
            <person name="Chen H.Y."/>
            <person name="Chen S.E."/>
            <person name="Zhou L.G."/>
            <person name="Ni X.B."/>
            <person name="Tian J.H."/>
            <person name="Sheng Y."/>
            <person name="Liu T."/>
            <person name="Pan Y.S."/>
            <person name="Xia L.Y."/>
            <person name="Li J."/>
            <person name="Zhao F."/>
            <person name="Cao W.C."/>
        </authorList>
    </citation>
    <scope>NUCLEOTIDE SEQUENCE [LARGE SCALE GENOMIC DNA]</scope>
    <source>
        <strain evidence="2">HaeL-2018</strain>
    </source>
</reference>
<accession>A0A9J6FTV2</accession>
<comment type="caution">
    <text evidence="2">The sequence shown here is derived from an EMBL/GenBank/DDBJ whole genome shotgun (WGS) entry which is preliminary data.</text>
</comment>
<dbReference type="AlphaFoldDB" id="A0A9J6FTV2"/>
<evidence type="ECO:0000313" key="3">
    <source>
        <dbReference type="Proteomes" id="UP000821853"/>
    </source>
</evidence>
<keyword evidence="1" id="KW-0472">Membrane</keyword>
<name>A0A9J6FTV2_HAELO</name>
<gene>
    <name evidence="2" type="ORF">HPB48_020580</name>
</gene>
<protein>
    <submittedName>
        <fullName evidence="2">Uncharacterized protein</fullName>
    </submittedName>
</protein>
<keyword evidence="3" id="KW-1185">Reference proteome</keyword>
<evidence type="ECO:0000313" key="2">
    <source>
        <dbReference type="EMBL" id="KAH9365540.1"/>
    </source>
</evidence>
<feature type="transmembrane region" description="Helical" evidence="1">
    <location>
        <begin position="152"/>
        <end position="173"/>
    </location>
</feature>
<dbReference type="EMBL" id="JABSTR010000003">
    <property type="protein sequence ID" value="KAH9365540.1"/>
    <property type="molecule type" value="Genomic_DNA"/>
</dbReference>
<proteinExistence type="predicted"/>
<dbReference type="VEuPathDB" id="VectorBase:HLOH_049301"/>
<dbReference type="Proteomes" id="UP000821853">
    <property type="component" value="Unassembled WGS sequence"/>
</dbReference>